<dbReference type="InterPro" id="IPR008906">
    <property type="entry name" value="HATC_C_dom"/>
</dbReference>
<dbReference type="InterPro" id="IPR012337">
    <property type="entry name" value="RNaseH-like_sf"/>
</dbReference>
<dbReference type="Proteomes" id="UP001497444">
    <property type="component" value="Chromosome 6"/>
</dbReference>
<dbReference type="EMBL" id="OZ020101">
    <property type="protein sequence ID" value="CAK9274171.1"/>
    <property type="molecule type" value="Genomic_DNA"/>
</dbReference>
<feature type="domain" description="HAT C-terminal dimerisation" evidence="2">
    <location>
        <begin position="166"/>
        <end position="233"/>
    </location>
</feature>
<feature type="compositionally biased region" description="Acidic residues" evidence="1">
    <location>
        <begin position="136"/>
        <end position="147"/>
    </location>
</feature>
<proteinExistence type="predicted"/>
<feature type="region of interest" description="Disordered" evidence="1">
    <location>
        <begin position="123"/>
        <end position="162"/>
    </location>
</feature>
<sequence length="240" mass="27075">MWFAKLKAHLQPRVEPVTVDSAHGEKVTIATDNDEIGPIKALVFGQLKEKYFLKPLHVAATYLDPLQKNRLFDCGFIQELIDHGLLYVKDIMRKVGPPKQMAVSKSGDKHPLLAKKNRAKKPRTVFVHAGPSRDDSNDDSSESDDDHEQSKEDTRKRARPDGEVKHDVGLLPWWKIKSANFPILTCAARAILYISASSSMPECTFSSVDNMRTNKRNALKPNTLNALLYLRSNQDLDRSQ</sequence>
<gene>
    <name evidence="3" type="ORF">CSSPJE1EN1_LOCUS19649</name>
</gene>
<evidence type="ECO:0000259" key="2">
    <source>
        <dbReference type="Pfam" id="PF05699"/>
    </source>
</evidence>
<reference evidence="3" key="1">
    <citation type="submission" date="2024-02" db="EMBL/GenBank/DDBJ databases">
        <authorList>
            <consortium name="ELIXIR-Norway"/>
            <consortium name="Elixir Norway"/>
        </authorList>
    </citation>
    <scope>NUCLEOTIDE SEQUENCE</scope>
</reference>
<dbReference type="SUPFAM" id="SSF53098">
    <property type="entry name" value="Ribonuclease H-like"/>
    <property type="match status" value="1"/>
</dbReference>
<accession>A0ABP0X6W7</accession>
<protein>
    <recommendedName>
        <fullName evidence="2">HAT C-terminal dimerisation domain-containing protein</fullName>
    </recommendedName>
</protein>
<keyword evidence="4" id="KW-1185">Reference proteome</keyword>
<organism evidence="3 4">
    <name type="scientific">Sphagnum jensenii</name>
    <dbReference type="NCBI Taxonomy" id="128206"/>
    <lineage>
        <taxon>Eukaryota</taxon>
        <taxon>Viridiplantae</taxon>
        <taxon>Streptophyta</taxon>
        <taxon>Embryophyta</taxon>
        <taxon>Bryophyta</taxon>
        <taxon>Sphagnophytina</taxon>
        <taxon>Sphagnopsida</taxon>
        <taxon>Sphagnales</taxon>
        <taxon>Sphagnaceae</taxon>
        <taxon>Sphagnum</taxon>
    </lineage>
</organism>
<evidence type="ECO:0000256" key="1">
    <source>
        <dbReference type="SAM" id="MobiDB-lite"/>
    </source>
</evidence>
<evidence type="ECO:0000313" key="4">
    <source>
        <dbReference type="Proteomes" id="UP001497444"/>
    </source>
</evidence>
<evidence type="ECO:0000313" key="3">
    <source>
        <dbReference type="EMBL" id="CAK9274171.1"/>
    </source>
</evidence>
<name>A0ABP0X6W7_9BRYO</name>
<dbReference type="Pfam" id="PF05699">
    <property type="entry name" value="Dimer_Tnp_hAT"/>
    <property type="match status" value="1"/>
</dbReference>
<feature type="compositionally biased region" description="Basic and acidic residues" evidence="1">
    <location>
        <begin position="148"/>
        <end position="162"/>
    </location>
</feature>